<dbReference type="AlphaFoldDB" id="A0A4R1LVU6"/>
<comment type="caution">
    <text evidence="2">The sequence shown here is derived from an EMBL/GenBank/DDBJ whole genome shotgun (WGS) entry which is preliminary data.</text>
</comment>
<dbReference type="RefSeq" id="WP_132223125.1">
    <property type="nucleotide sequence ID" value="NZ_SMGO01000002.1"/>
</dbReference>
<evidence type="ECO:0000313" key="2">
    <source>
        <dbReference type="EMBL" id="TCK82897.1"/>
    </source>
</evidence>
<dbReference type="Proteomes" id="UP000294616">
    <property type="component" value="Unassembled WGS sequence"/>
</dbReference>
<accession>A0A4R1LVU6</accession>
<protein>
    <submittedName>
        <fullName evidence="2">VirE-like protein</fullName>
    </submittedName>
</protein>
<gene>
    <name evidence="2" type="ORF">C8N28_1483</name>
</gene>
<keyword evidence="3" id="KW-1185">Reference proteome</keyword>
<feature type="domain" description="BT4734-like N-terminal" evidence="1">
    <location>
        <begin position="54"/>
        <end position="170"/>
    </location>
</feature>
<evidence type="ECO:0000313" key="3">
    <source>
        <dbReference type="Proteomes" id="UP000294616"/>
    </source>
</evidence>
<dbReference type="OrthoDB" id="9801888at2"/>
<dbReference type="Pfam" id="PF08800">
    <property type="entry name" value="BT4734-like_N"/>
    <property type="match status" value="1"/>
</dbReference>
<organism evidence="2 3">
    <name type="scientific">Albibacterium bauzanense</name>
    <dbReference type="NCBI Taxonomy" id="653929"/>
    <lineage>
        <taxon>Bacteria</taxon>
        <taxon>Pseudomonadati</taxon>
        <taxon>Bacteroidota</taxon>
        <taxon>Sphingobacteriia</taxon>
        <taxon>Sphingobacteriales</taxon>
        <taxon>Sphingobacteriaceae</taxon>
        <taxon>Albibacterium</taxon>
    </lineage>
</organism>
<reference evidence="2 3" key="1">
    <citation type="submission" date="2019-03" db="EMBL/GenBank/DDBJ databases">
        <title>Genomic Encyclopedia of Archaeal and Bacterial Type Strains, Phase II (KMG-II): from individual species to whole genera.</title>
        <authorList>
            <person name="Goeker M."/>
        </authorList>
    </citation>
    <scope>NUCLEOTIDE SEQUENCE [LARGE SCALE GENOMIC DNA]</scope>
    <source>
        <strain evidence="2 3">DSM 22554</strain>
    </source>
</reference>
<evidence type="ECO:0000259" key="1">
    <source>
        <dbReference type="Pfam" id="PF08800"/>
    </source>
</evidence>
<name>A0A4R1LVU6_9SPHI</name>
<dbReference type="InterPro" id="IPR014907">
    <property type="entry name" value="BT4734-like_N"/>
</dbReference>
<proteinExistence type="predicted"/>
<sequence length="305" mass="34822">MKSLKTSICSIFQNKYATAPKAITLWEALTTPWQSALIKQIQSLPYQSFEQHKLKGKLLAITPSSFQLGGRGEKHHVHHSGYLAFDIDGLKDKLDYAFNKIIQLPYISYCGKSASGKGLWGLMPIMDPSLHNEHFNAMVTYFNNLGITIDTAPRNVASYRFLAYDPHAYFNDNAQVFKETQTNEKIFVKPEINYIPIEVDQYNIWRLFNQHADFDVIHNILLEAGWKYHSTKAEKVRYTRPGKDPRNGLSAEYHTARKTFFVFSSEAPQAQFFINKGGGSPCDIVLQYAAHGDRKKARNIIKSHL</sequence>
<dbReference type="EMBL" id="SMGO01000002">
    <property type="protein sequence ID" value="TCK82897.1"/>
    <property type="molecule type" value="Genomic_DNA"/>
</dbReference>